<evidence type="ECO:0008006" key="4">
    <source>
        <dbReference type="Google" id="ProtNLM"/>
    </source>
</evidence>
<dbReference type="RefSeq" id="WP_345313015.1">
    <property type="nucleotide sequence ID" value="NZ_BAABIE010000005.1"/>
</dbReference>
<proteinExistence type="predicted"/>
<protein>
    <recommendedName>
        <fullName evidence="4">CopG family transcriptional regulator</fullName>
    </recommendedName>
</protein>
<evidence type="ECO:0000313" key="2">
    <source>
        <dbReference type="EMBL" id="GAA4746415.1"/>
    </source>
</evidence>
<name>A0ABP8Z4L7_9ACTN</name>
<comment type="caution">
    <text evidence="2">The sequence shown here is derived from an EMBL/GenBank/DDBJ whole genome shotgun (WGS) entry which is preliminary data.</text>
</comment>
<feature type="region of interest" description="Disordered" evidence="1">
    <location>
        <begin position="66"/>
        <end position="103"/>
    </location>
</feature>
<accession>A0ABP8Z4L7</accession>
<reference evidence="3" key="1">
    <citation type="journal article" date="2019" name="Int. J. Syst. Evol. Microbiol.">
        <title>The Global Catalogue of Microorganisms (GCM) 10K type strain sequencing project: providing services to taxonomists for standard genome sequencing and annotation.</title>
        <authorList>
            <consortium name="The Broad Institute Genomics Platform"/>
            <consortium name="The Broad Institute Genome Sequencing Center for Infectious Disease"/>
            <person name="Wu L."/>
            <person name="Ma J."/>
        </authorList>
    </citation>
    <scope>NUCLEOTIDE SEQUENCE [LARGE SCALE GENOMIC DNA]</scope>
    <source>
        <strain evidence="3">JCM 18077</strain>
    </source>
</reference>
<dbReference type="EMBL" id="BAABIE010000005">
    <property type="protein sequence ID" value="GAA4746415.1"/>
    <property type="molecule type" value="Genomic_DNA"/>
</dbReference>
<keyword evidence="3" id="KW-1185">Reference proteome</keyword>
<sequence length="103" mass="11131">MSDQEKSAEPTDPTVRIAMSVSPIDADRLKRAAADARTPAAVLSRTLVMWGLDNLTSNEDLADAVEEAAEAERQRRSAAGRRGGQIGGGTNRQRAQQKARQKE</sequence>
<evidence type="ECO:0000313" key="3">
    <source>
        <dbReference type="Proteomes" id="UP001500822"/>
    </source>
</evidence>
<dbReference type="Proteomes" id="UP001500822">
    <property type="component" value="Unassembled WGS sequence"/>
</dbReference>
<gene>
    <name evidence="2" type="ORF">GCM10023217_15090</name>
</gene>
<organism evidence="2 3">
    <name type="scientific">Gordonia alkaliphila</name>
    <dbReference type="NCBI Taxonomy" id="1053547"/>
    <lineage>
        <taxon>Bacteria</taxon>
        <taxon>Bacillati</taxon>
        <taxon>Actinomycetota</taxon>
        <taxon>Actinomycetes</taxon>
        <taxon>Mycobacteriales</taxon>
        <taxon>Gordoniaceae</taxon>
        <taxon>Gordonia</taxon>
    </lineage>
</organism>
<feature type="compositionally biased region" description="Gly residues" evidence="1">
    <location>
        <begin position="81"/>
        <end position="90"/>
    </location>
</feature>
<evidence type="ECO:0000256" key="1">
    <source>
        <dbReference type="SAM" id="MobiDB-lite"/>
    </source>
</evidence>